<protein>
    <recommendedName>
        <fullName evidence="4">HEAT repeat domain-containing protein</fullName>
    </recommendedName>
</protein>
<keyword evidence="1" id="KW-0812">Transmembrane</keyword>
<reference evidence="3" key="2">
    <citation type="submission" date="2019-01" db="EMBL/GenBank/DDBJ databases">
        <title>Genome sequence of Desulfonema ishimotonii strain Tokyo 01.</title>
        <authorList>
            <person name="Fukui M."/>
        </authorList>
    </citation>
    <scope>NUCLEOTIDE SEQUENCE [LARGE SCALE GENOMIC DNA]</scope>
    <source>
        <strain evidence="3">Tokyo 01</strain>
    </source>
</reference>
<dbReference type="EMBL" id="BEXT01000001">
    <property type="protein sequence ID" value="GBC61083.1"/>
    <property type="molecule type" value="Genomic_DNA"/>
</dbReference>
<feature type="transmembrane region" description="Helical" evidence="1">
    <location>
        <begin position="37"/>
        <end position="54"/>
    </location>
</feature>
<sequence length="406" mass="45795">MKTIKKIMGFCLAIVLVLFLFFGTSVTVEKIEKFFHNLQYLIMGIAVIAGLYRLKKSFTLRAHAPFREGLDHAAPEVREETVRKIHDYFQHSTDVYGDLTFLLLNALEDSAASVRLAAAEFFAAYIDIVRSAPGSRNPVFPYKMYPDIVLALNRSLKDDHAPVRRMAAVALEKLEKQKTHDNNLMKALDAAQAPNIQIIDKAHPQDDRISALDFRPHISDDISYEKNNPLKQFCFVVSLGYVALAVLVQLKVLDGIFFHALWFLPSLSFSEAACGFLLVGFIALFVGTIFIKIKNNETEKSADASVGKITRLISFLVVINITVNFFAFAAISSGDHGIPQILSDGRYVMAYRTEIIRVIDAATYERELNIYQSRTRLLFAAVMLLFTWGIFTIHMPKTQKSTQKRN</sequence>
<keyword evidence="1" id="KW-0472">Membrane</keyword>
<dbReference type="RefSeq" id="WP_124328413.1">
    <property type="nucleotide sequence ID" value="NZ_BEXT01000001.1"/>
</dbReference>
<keyword evidence="1" id="KW-1133">Transmembrane helix</keyword>
<feature type="transmembrane region" description="Helical" evidence="1">
    <location>
        <begin position="233"/>
        <end position="252"/>
    </location>
</feature>
<dbReference type="Proteomes" id="UP000288096">
    <property type="component" value="Unassembled WGS sequence"/>
</dbReference>
<comment type="caution">
    <text evidence="2">The sequence shown here is derived from an EMBL/GenBank/DDBJ whole genome shotgun (WGS) entry which is preliminary data.</text>
</comment>
<evidence type="ECO:0000256" key="1">
    <source>
        <dbReference type="SAM" id="Phobius"/>
    </source>
</evidence>
<organism evidence="2 3">
    <name type="scientific">Desulfonema ishimotonii</name>
    <dbReference type="NCBI Taxonomy" id="45657"/>
    <lineage>
        <taxon>Bacteria</taxon>
        <taxon>Pseudomonadati</taxon>
        <taxon>Thermodesulfobacteriota</taxon>
        <taxon>Desulfobacteria</taxon>
        <taxon>Desulfobacterales</taxon>
        <taxon>Desulfococcaceae</taxon>
        <taxon>Desulfonema</taxon>
    </lineage>
</organism>
<reference evidence="3" key="1">
    <citation type="submission" date="2017-11" db="EMBL/GenBank/DDBJ databases">
        <authorList>
            <person name="Watanabe M."/>
            <person name="Kojima H."/>
        </authorList>
    </citation>
    <scope>NUCLEOTIDE SEQUENCE [LARGE SCALE GENOMIC DNA]</scope>
    <source>
        <strain evidence="3">Tokyo 01</strain>
    </source>
</reference>
<feature type="transmembrane region" description="Helical" evidence="1">
    <location>
        <begin position="312"/>
        <end position="331"/>
    </location>
</feature>
<feature type="transmembrane region" description="Helical" evidence="1">
    <location>
        <begin position="272"/>
        <end position="291"/>
    </location>
</feature>
<dbReference type="AlphaFoldDB" id="A0A401FVV4"/>
<gene>
    <name evidence="2" type="ORF">DENIS_2043</name>
</gene>
<dbReference type="InterPro" id="IPR016024">
    <property type="entry name" value="ARM-type_fold"/>
</dbReference>
<accession>A0A401FVV4</accession>
<proteinExistence type="predicted"/>
<evidence type="ECO:0000313" key="2">
    <source>
        <dbReference type="EMBL" id="GBC61083.1"/>
    </source>
</evidence>
<evidence type="ECO:0000313" key="3">
    <source>
        <dbReference type="Proteomes" id="UP000288096"/>
    </source>
</evidence>
<dbReference type="Gene3D" id="1.25.10.10">
    <property type="entry name" value="Leucine-rich Repeat Variant"/>
    <property type="match status" value="1"/>
</dbReference>
<feature type="transmembrane region" description="Helical" evidence="1">
    <location>
        <begin position="377"/>
        <end position="395"/>
    </location>
</feature>
<evidence type="ECO:0008006" key="4">
    <source>
        <dbReference type="Google" id="ProtNLM"/>
    </source>
</evidence>
<dbReference type="InterPro" id="IPR011989">
    <property type="entry name" value="ARM-like"/>
</dbReference>
<keyword evidence="3" id="KW-1185">Reference proteome</keyword>
<dbReference type="SUPFAM" id="SSF48371">
    <property type="entry name" value="ARM repeat"/>
    <property type="match status" value="1"/>
</dbReference>
<name>A0A401FVV4_9BACT</name>